<dbReference type="EMBL" id="MU003782">
    <property type="protein sequence ID" value="KAF2722424.1"/>
    <property type="molecule type" value="Genomic_DNA"/>
</dbReference>
<dbReference type="AlphaFoldDB" id="A0A9P4Q9T5"/>
<dbReference type="SUPFAM" id="SSF82199">
    <property type="entry name" value="SET domain"/>
    <property type="match status" value="1"/>
</dbReference>
<keyword evidence="2" id="KW-0808">Transferase</keyword>
<dbReference type="SUPFAM" id="SSF81822">
    <property type="entry name" value="RuBisCo LSMT C-terminal, substrate-binding domain"/>
    <property type="match status" value="1"/>
</dbReference>
<gene>
    <name evidence="5" type="ORF">K431DRAFT_283854</name>
</gene>
<dbReference type="Pfam" id="PF09273">
    <property type="entry name" value="Rubis-subs-bind"/>
    <property type="match status" value="1"/>
</dbReference>
<keyword evidence="3" id="KW-0949">S-adenosyl-L-methionine</keyword>
<evidence type="ECO:0000256" key="3">
    <source>
        <dbReference type="ARBA" id="ARBA00022691"/>
    </source>
</evidence>
<evidence type="ECO:0000256" key="1">
    <source>
        <dbReference type="ARBA" id="ARBA00022603"/>
    </source>
</evidence>
<evidence type="ECO:0000313" key="5">
    <source>
        <dbReference type="EMBL" id="KAF2722424.1"/>
    </source>
</evidence>
<feature type="domain" description="SET" evidence="4">
    <location>
        <begin position="27"/>
        <end position="299"/>
    </location>
</feature>
<dbReference type="InterPro" id="IPR046341">
    <property type="entry name" value="SET_dom_sf"/>
</dbReference>
<dbReference type="OrthoDB" id="341421at2759"/>
<dbReference type="InterPro" id="IPR001214">
    <property type="entry name" value="SET_dom"/>
</dbReference>
<dbReference type="Proteomes" id="UP000799441">
    <property type="component" value="Unassembled WGS sequence"/>
</dbReference>
<name>A0A9P4Q9T5_9PEZI</name>
<dbReference type="Gene3D" id="3.90.1410.10">
    <property type="entry name" value="set domain protein methyltransferase, domain 1"/>
    <property type="match status" value="1"/>
</dbReference>
<dbReference type="GO" id="GO:0005634">
    <property type="term" value="C:nucleus"/>
    <property type="evidence" value="ECO:0007669"/>
    <property type="project" value="TreeGrafter"/>
</dbReference>
<dbReference type="PROSITE" id="PS50280">
    <property type="entry name" value="SET"/>
    <property type="match status" value="1"/>
</dbReference>
<dbReference type="InterPro" id="IPR036464">
    <property type="entry name" value="Rubisco_LSMT_subst-bd_sf"/>
</dbReference>
<organism evidence="5 6">
    <name type="scientific">Polychaeton citri CBS 116435</name>
    <dbReference type="NCBI Taxonomy" id="1314669"/>
    <lineage>
        <taxon>Eukaryota</taxon>
        <taxon>Fungi</taxon>
        <taxon>Dikarya</taxon>
        <taxon>Ascomycota</taxon>
        <taxon>Pezizomycotina</taxon>
        <taxon>Dothideomycetes</taxon>
        <taxon>Dothideomycetidae</taxon>
        <taxon>Capnodiales</taxon>
        <taxon>Capnodiaceae</taxon>
        <taxon>Polychaeton</taxon>
    </lineage>
</organism>
<evidence type="ECO:0000313" key="6">
    <source>
        <dbReference type="Proteomes" id="UP000799441"/>
    </source>
</evidence>
<dbReference type="InterPro" id="IPR015353">
    <property type="entry name" value="Rubisco_LSMT_subst-bd"/>
</dbReference>
<dbReference type="PANTHER" id="PTHR13271">
    <property type="entry name" value="UNCHARACTERIZED PUTATIVE METHYLTRANSFERASE"/>
    <property type="match status" value="1"/>
</dbReference>
<keyword evidence="6" id="KW-1185">Reference proteome</keyword>
<proteinExistence type="predicted"/>
<evidence type="ECO:0000259" key="4">
    <source>
        <dbReference type="PROSITE" id="PS50280"/>
    </source>
</evidence>
<dbReference type="PANTHER" id="PTHR13271:SF34">
    <property type="entry name" value="N-LYSINE METHYLTRANSFERASE SETD6"/>
    <property type="match status" value="1"/>
</dbReference>
<sequence>MVSDDFTNCSAAFLQWFRHLPGATFHSSLAIQDLRSRHAGRGIVATADIEGDVELFRIPRGRILTTENSSLVAQWPNFFSDILDERVPKLVPANNGNGSNDSDINGAEGADSDIEDEDFLDHWLSLIVTMIYEYQLGGRSPWSSYLSVLPTSFDTPMFWSDSQLSELQASDLRGRIGRESADRMFRNKLVPLLRSKSEIFFAEGQPQLRDDEVVSLAHRLGSTIMAYAFDLQQDDNEEGNEDDEWVEDREGQMLGMVPMADMLNADAEFNAHLNHEDDALIMTSLRPIRAGDEVLNYYGPLPNSDLLRRYGYVSYKHDVHNVVELPWRFVHEAVKAHHGLSDEDLQRALAKIDEDELEDSFVVEYSSISPDPTGLLPTVGMTVTELPETFTIQLKALLKYLRKTKPGFETHELDFWTIADTVLQRRIAQYPTSIQDDEQLFASIRRLDAASEDLLRKQMAIMVRLGEKKLLANAKTFVEANLAGLPSEPPRKRVRTS</sequence>
<dbReference type="Pfam" id="PF00856">
    <property type="entry name" value="SET"/>
    <property type="match status" value="1"/>
</dbReference>
<comment type="caution">
    <text evidence="5">The sequence shown here is derived from an EMBL/GenBank/DDBJ whole genome shotgun (WGS) entry which is preliminary data.</text>
</comment>
<dbReference type="Gene3D" id="3.90.1420.10">
    <property type="entry name" value="Rubisco LSMT, substrate-binding domain"/>
    <property type="match status" value="1"/>
</dbReference>
<accession>A0A9P4Q9T5</accession>
<dbReference type="GO" id="GO:0032259">
    <property type="term" value="P:methylation"/>
    <property type="evidence" value="ECO:0007669"/>
    <property type="project" value="UniProtKB-KW"/>
</dbReference>
<keyword evidence="1" id="KW-0489">Methyltransferase</keyword>
<dbReference type="GO" id="GO:0016279">
    <property type="term" value="F:protein-lysine N-methyltransferase activity"/>
    <property type="evidence" value="ECO:0007669"/>
    <property type="project" value="UniProtKB-ARBA"/>
</dbReference>
<reference evidence="5" key="1">
    <citation type="journal article" date="2020" name="Stud. Mycol.">
        <title>101 Dothideomycetes genomes: a test case for predicting lifestyles and emergence of pathogens.</title>
        <authorList>
            <person name="Haridas S."/>
            <person name="Albert R."/>
            <person name="Binder M."/>
            <person name="Bloem J."/>
            <person name="Labutti K."/>
            <person name="Salamov A."/>
            <person name="Andreopoulos B."/>
            <person name="Baker S."/>
            <person name="Barry K."/>
            <person name="Bills G."/>
            <person name="Bluhm B."/>
            <person name="Cannon C."/>
            <person name="Castanera R."/>
            <person name="Culley D."/>
            <person name="Daum C."/>
            <person name="Ezra D."/>
            <person name="Gonzalez J."/>
            <person name="Henrissat B."/>
            <person name="Kuo A."/>
            <person name="Liang C."/>
            <person name="Lipzen A."/>
            <person name="Lutzoni F."/>
            <person name="Magnuson J."/>
            <person name="Mondo S."/>
            <person name="Nolan M."/>
            <person name="Ohm R."/>
            <person name="Pangilinan J."/>
            <person name="Park H.-J."/>
            <person name="Ramirez L."/>
            <person name="Alfaro M."/>
            <person name="Sun H."/>
            <person name="Tritt A."/>
            <person name="Yoshinaga Y."/>
            <person name="Zwiers L.-H."/>
            <person name="Turgeon B."/>
            <person name="Goodwin S."/>
            <person name="Spatafora J."/>
            <person name="Crous P."/>
            <person name="Grigoriev I."/>
        </authorList>
    </citation>
    <scope>NUCLEOTIDE SEQUENCE</scope>
    <source>
        <strain evidence="5">CBS 116435</strain>
    </source>
</reference>
<protein>
    <submittedName>
        <fullName evidence="5">SET domain-containing protein</fullName>
    </submittedName>
</protein>
<evidence type="ECO:0000256" key="2">
    <source>
        <dbReference type="ARBA" id="ARBA00022679"/>
    </source>
</evidence>
<dbReference type="InterPro" id="IPR050600">
    <property type="entry name" value="SETD3_SETD6_MTase"/>
</dbReference>